<protein>
    <submittedName>
        <fullName evidence="2">DinB family protein</fullName>
    </submittedName>
</protein>
<dbReference type="Proteomes" id="UP001236663">
    <property type="component" value="Unassembled WGS sequence"/>
</dbReference>
<dbReference type="Pfam" id="PF12867">
    <property type="entry name" value="DinB_2"/>
    <property type="match status" value="1"/>
</dbReference>
<accession>A0ABT8C0W1</accession>
<dbReference type="Gene3D" id="1.20.120.450">
    <property type="entry name" value="dinb family like domain"/>
    <property type="match status" value="1"/>
</dbReference>
<gene>
    <name evidence="2" type="ORF">QWZ15_01225</name>
</gene>
<feature type="domain" description="DinB-like" evidence="1">
    <location>
        <begin position="34"/>
        <end position="159"/>
    </location>
</feature>
<reference evidence="3" key="1">
    <citation type="journal article" date="2019" name="Int. J. Syst. Evol. Microbiol.">
        <title>The Global Catalogue of Microorganisms (GCM) 10K type strain sequencing project: providing services to taxonomists for standard genome sequencing and annotation.</title>
        <authorList>
            <consortium name="The Broad Institute Genomics Platform"/>
            <consortium name="The Broad Institute Genome Sequencing Center for Infectious Disease"/>
            <person name="Wu L."/>
            <person name="Ma J."/>
        </authorList>
    </citation>
    <scope>NUCLEOTIDE SEQUENCE [LARGE SCALE GENOMIC DNA]</scope>
    <source>
        <strain evidence="3">CECT 7706</strain>
    </source>
</reference>
<comment type="caution">
    <text evidence="2">The sequence shown here is derived from an EMBL/GenBank/DDBJ whole genome shotgun (WGS) entry which is preliminary data.</text>
</comment>
<keyword evidence="3" id="KW-1185">Reference proteome</keyword>
<dbReference type="SUPFAM" id="SSF109854">
    <property type="entry name" value="DinB/YfiT-like putative metalloenzymes"/>
    <property type="match status" value="1"/>
</dbReference>
<sequence length="177" mass="20814">MKLSLIYLIFLMFLGISPSMSQEDSFLRDFLIRWEQSRNYFIEVANAMPEEIYFQTPYPEGMNFAEQMMHVGAIIDWHAFSKFGGSNSGIRWEDFQPEGKSKKQLIQLVSHEFERAAILIGEFDPEKLDETVSYASFIRTKRQFLLLLADHVSHHRAQMIVLLRLQNIEPPNYINYQ</sequence>
<organism evidence="2 3">
    <name type="scientific">Cyclobacterium jeungdonense</name>
    <dbReference type="NCBI Taxonomy" id="708087"/>
    <lineage>
        <taxon>Bacteria</taxon>
        <taxon>Pseudomonadati</taxon>
        <taxon>Bacteroidota</taxon>
        <taxon>Cytophagia</taxon>
        <taxon>Cytophagales</taxon>
        <taxon>Cyclobacteriaceae</taxon>
        <taxon>Cyclobacterium</taxon>
    </lineage>
</organism>
<proteinExistence type="predicted"/>
<evidence type="ECO:0000259" key="1">
    <source>
        <dbReference type="Pfam" id="PF12867"/>
    </source>
</evidence>
<dbReference type="RefSeq" id="WP_163384601.1">
    <property type="nucleotide sequence ID" value="NZ_JAUFQS010000003.1"/>
</dbReference>
<dbReference type="InterPro" id="IPR024775">
    <property type="entry name" value="DinB-like"/>
</dbReference>
<evidence type="ECO:0000313" key="2">
    <source>
        <dbReference type="EMBL" id="MDN3686434.1"/>
    </source>
</evidence>
<evidence type="ECO:0000313" key="3">
    <source>
        <dbReference type="Proteomes" id="UP001236663"/>
    </source>
</evidence>
<dbReference type="EMBL" id="JAUFQS010000003">
    <property type="protein sequence ID" value="MDN3686434.1"/>
    <property type="molecule type" value="Genomic_DNA"/>
</dbReference>
<name>A0ABT8C0W1_9BACT</name>
<dbReference type="InterPro" id="IPR034660">
    <property type="entry name" value="DinB/YfiT-like"/>
</dbReference>